<feature type="domain" description="F-box" evidence="1">
    <location>
        <begin position="5"/>
        <end position="44"/>
    </location>
</feature>
<protein>
    <submittedName>
        <fullName evidence="2">Putative F-box domain, leucine-rich repeat domain, L domain-containing protein</fullName>
    </submittedName>
</protein>
<organism evidence="2">
    <name type="scientific">Medicago truncatula</name>
    <name type="common">Barrel medic</name>
    <name type="synonym">Medicago tribuloides</name>
    <dbReference type="NCBI Taxonomy" id="3880"/>
    <lineage>
        <taxon>Eukaryota</taxon>
        <taxon>Viridiplantae</taxon>
        <taxon>Streptophyta</taxon>
        <taxon>Embryophyta</taxon>
        <taxon>Tracheophyta</taxon>
        <taxon>Spermatophyta</taxon>
        <taxon>Magnoliopsida</taxon>
        <taxon>eudicotyledons</taxon>
        <taxon>Gunneridae</taxon>
        <taxon>Pentapetalae</taxon>
        <taxon>rosids</taxon>
        <taxon>fabids</taxon>
        <taxon>Fabales</taxon>
        <taxon>Fabaceae</taxon>
        <taxon>Papilionoideae</taxon>
        <taxon>50 kb inversion clade</taxon>
        <taxon>NPAAA clade</taxon>
        <taxon>Hologalegina</taxon>
        <taxon>IRL clade</taxon>
        <taxon>Trifolieae</taxon>
        <taxon>Medicago</taxon>
    </lineage>
</organism>
<evidence type="ECO:0000259" key="1">
    <source>
        <dbReference type="Pfam" id="PF00646"/>
    </source>
</evidence>
<dbReference type="SUPFAM" id="SSF81383">
    <property type="entry name" value="F-box domain"/>
    <property type="match status" value="1"/>
</dbReference>
<dbReference type="SUPFAM" id="SSF52047">
    <property type="entry name" value="RNI-like"/>
    <property type="match status" value="1"/>
</dbReference>
<gene>
    <name evidence="2" type="ORF">MtrunA17_Chr3g0085951</name>
</gene>
<accession>A0A396IME7</accession>
<dbReference type="InterPro" id="IPR001810">
    <property type="entry name" value="F-box_dom"/>
</dbReference>
<dbReference type="InterPro" id="IPR036047">
    <property type="entry name" value="F-box-like_dom_sf"/>
</dbReference>
<dbReference type="Gramene" id="rna13900">
    <property type="protein sequence ID" value="RHN65991.1"/>
    <property type="gene ID" value="gene13900"/>
</dbReference>
<dbReference type="Proteomes" id="UP000265566">
    <property type="component" value="Chromosome 3"/>
</dbReference>
<dbReference type="PANTHER" id="PTHR32212">
    <property type="entry name" value="CYCLIN-LIKE F-BOX"/>
    <property type="match status" value="1"/>
</dbReference>
<dbReference type="EMBL" id="PSQE01000003">
    <property type="protein sequence ID" value="RHN65991.1"/>
    <property type="molecule type" value="Genomic_DNA"/>
</dbReference>
<dbReference type="PANTHER" id="PTHR32212:SF269">
    <property type="entry name" value="F-BOX_RNI_FBD-LIKE DOMAIN PROTEIN"/>
    <property type="match status" value="1"/>
</dbReference>
<comment type="caution">
    <text evidence="2">The sequence shown here is derived from an EMBL/GenBank/DDBJ whole genome shotgun (WGS) entry which is preliminary data.</text>
</comment>
<reference evidence="2" key="1">
    <citation type="journal article" date="2018" name="Nat. Plants">
        <title>Whole-genome landscape of Medicago truncatula symbiotic genes.</title>
        <authorList>
            <person name="Pecrix Y."/>
            <person name="Gamas P."/>
            <person name="Carrere S."/>
        </authorList>
    </citation>
    <scope>NUCLEOTIDE SEQUENCE</scope>
    <source>
        <tissue evidence="2">Leaves</tissue>
    </source>
</reference>
<name>A0A396IME7_MEDTR</name>
<dbReference type="AlphaFoldDB" id="A0A396IME7"/>
<proteinExistence type="predicted"/>
<dbReference type="Gene3D" id="3.80.10.10">
    <property type="entry name" value="Ribonuclease Inhibitor"/>
    <property type="match status" value="1"/>
</dbReference>
<evidence type="ECO:0000313" key="2">
    <source>
        <dbReference type="EMBL" id="RHN65991.1"/>
    </source>
</evidence>
<dbReference type="Pfam" id="PF00646">
    <property type="entry name" value="F-box"/>
    <property type="match status" value="1"/>
</dbReference>
<sequence>MKDRLSDLPDCVLLRILSSLHTKQAVQTCVLSTRYNNLWKHVPVLSLGPCLFKTRKGFTKFVSRFLSLHDESTALRRLSLDRDGIIVPPLLERILNYVVSHNVKRLRIHVKCDIQHFPSCLFSCHTLTSLRFYVSTRIYNKPNILFPNSLNLPSLTRLHIGSVSFLGGADPFSGFPMLKSLRISCSKILGEQNLCISSITLVKLTINRTYYKLPNFNQKIELSTPSLCSFVFVGTPFQILSWSQLRSIKHVEIYAYMLQNFAQIPSNLLGWLLELTDIKSLKISSDTLQVLSLVPDLLKVKFHSLRNLKSLTVEMKQLSYCFSNALIDSKLALNPAMSQKEVATLREAFKKRSSSIPEGIIDFLLQNSPSAQVNYSKGEIFLLILKDKLFTLIFASSICLSLRWRNKLYFDSKM</sequence>
<dbReference type="InterPro" id="IPR032675">
    <property type="entry name" value="LRR_dom_sf"/>
</dbReference>